<keyword evidence="3" id="KW-1185">Reference proteome</keyword>
<keyword evidence="1" id="KW-0175">Coiled coil</keyword>
<dbReference type="PANTHER" id="PTHR11505">
    <property type="entry name" value="L1 TRANSPOSABLE ELEMENT-RELATED"/>
    <property type="match status" value="1"/>
</dbReference>
<evidence type="ECO:0000313" key="3">
    <source>
        <dbReference type="Proteomes" id="UP001460270"/>
    </source>
</evidence>
<dbReference type="InterPro" id="IPR004244">
    <property type="entry name" value="Transposase_22"/>
</dbReference>
<dbReference type="EMBL" id="JBBPFD010000021">
    <property type="protein sequence ID" value="KAK7882765.1"/>
    <property type="molecule type" value="Genomic_DNA"/>
</dbReference>
<dbReference type="AlphaFoldDB" id="A0AAW0MRP2"/>
<gene>
    <name evidence="2" type="ORF">WMY93_028939</name>
</gene>
<dbReference type="Proteomes" id="UP001460270">
    <property type="component" value="Unassembled WGS sequence"/>
</dbReference>
<sequence>MPSTGDEEENLPLVWQKIEQSIIRSIDVRFNEFGDKLDNLIAGQQILEERIGGVENKAVNHEQRIKVMETSLEELRQQNKTLRSKLSDLEGRSRRNNLKIVGIPEGEEKGRPTDFVST</sequence>
<name>A0AAW0MRP2_9GOBI</name>
<dbReference type="SUPFAM" id="SSF57997">
    <property type="entry name" value="Tropomyosin"/>
    <property type="match status" value="1"/>
</dbReference>
<proteinExistence type="predicted"/>
<feature type="coiled-coil region" evidence="1">
    <location>
        <begin position="58"/>
        <end position="92"/>
    </location>
</feature>
<evidence type="ECO:0000313" key="2">
    <source>
        <dbReference type="EMBL" id="KAK7882765.1"/>
    </source>
</evidence>
<comment type="caution">
    <text evidence="2">The sequence shown here is derived from an EMBL/GenBank/DDBJ whole genome shotgun (WGS) entry which is preliminary data.</text>
</comment>
<organism evidence="2 3">
    <name type="scientific">Mugilogobius chulae</name>
    <name type="common">yellowstripe goby</name>
    <dbReference type="NCBI Taxonomy" id="88201"/>
    <lineage>
        <taxon>Eukaryota</taxon>
        <taxon>Metazoa</taxon>
        <taxon>Chordata</taxon>
        <taxon>Craniata</taxon>
        <taxon>Vertebrata</taxon>
        <taxon>Euteleostomi</taxon>
        <taxon>Actinopterygii</taxon>
        <taxon>Neopterygii</taxon>
        <taxon>Teleostei</taxon>
        <taxon>Neoteleostei</taxon>
        <taxon>Acanthomorphata</taxon>
        <taxon>Gobiaria</taxon>
        <taxon>Gobiiformes</taxon>
        <taxon>Gobioidei</taxon>
        <taxon>Gobiidae</taxon>
        <taxon>Gobionellinae</taxon>
        <taxon>Mugilogobius</taxon>
    </lineage>
</organism>
<reference evidence="3" key="1">
    <citation type="submission" date="2024-04" db="EMBL/GenBank/DDBJ databases">
        <title>Salinicola lusitanus LLJ914,a marine bacterium isolated from the Okinawa Trough.</title>
        <authorList>
            <person name="Li J."/>
        </authorList>
    </citation>
    <scope>NUCLEOTIDE SEQUENCE [LARGE SCALE GENOMIC DNA]</scope>
</reference>
<evidence type="ECO:0000256" key="1">
    <source>
        <dbReference type="SAM" id="Coils"/>
    </source>
</evidence>
<accession>A0AAW0MRP2</accession>
<protein>
    <submittedName>
        <fullName evidence="2">Uncharacterized protein</fullName>
    </submittedName>
</protein>